<name>A0ABU3U7E8_9FLAO</name>
<dbReference type="InterPro" id="IPR036890">
    <property type="entry name" value="HATPase_C_sf"/>
</dbReference>
<sequence>MSNLNAQQNKDSSNYYYNLIIKPNTSSDLTDAYIFFEEHKKQSLLKNDTLRAILDLRYMAVIQSKLGSPYDSENSVIQALNYLDGLHGADTLIEPRIGLYNQLGIIYRDFKDYAKALNYYNKVLNVAIDSMHIVNVLNNKANVYREQQKFDLAIQELRKVKNYFINKKDTLNAGRALDNLGFVQSKNNDPEALINLEKGLLFRTKVEHVIGILTSYIHIAEHYKKTGNKVEALNYSNKALELARLNHDSKSIEQALSIIIDLDGNEELQEYKKILDSIALDKQLQENKYAASKYEYNEYVKKAQQSELEKELQKRKTIIAQGVLLLLFIVAIFLYFLLKSRHKKQTLEQVYHTETRISKKVHDEVANDVYQVMNKLQSTNKNNDEVLDHLEHIYERTRDISRENQFIDLTQNFKENLSDMLLAYNDQNVNVITKGFQSIDWESISDLKKTAIYRVLQELMTNMKKHSQASVVVLTFKKTGSNIYINYSDNGVGTTLKKQNGLQNTENRIQSLKGTITFETKLNNGFKAMIKI</sequence>
<keyword evidence="5" id="KW-1133">Transmembrane helix</keyword>
<evidence type="ECO:0000313" key="7">
    <source>
        <dbReference type="Proteomes" id="UP001268651"/>
    </source>
</evidence>
<keyword evidence="1" id="KW-0808">Transferase</keyword>
<keyword evidence="7" id="KW-1185">Reference proteome</keyword>
<accession>A0ABU3U7E8</accession>
<dbReference type="Pfam" id="PF13181">
    <property type="entry name" value="TPR_8"/>
    <property type="match status" value="2"/>
</dbReference>
<proteinExistence type="predicted"/>
<dbReference type="PROSITE" id="PS50005">
    <property type="entry name" value="TPR"/>
    <property type="match status" value="1"/>
</dbReference>
<feature type="transmembrane region" description="Helical" evidence="5">
    <location>
        <begin position="318"/>
        <end position="338"/>
    </location>
</feature>
<comment type="caution">
    <text evidence="6">The sequence shown here is derived from an EMBL/GenBank/DDBJ whole genome shotgun (WGS) entry which is preliminary data.</text>
</comment>
<protein>
    <submittedName>
        <fullName evidence="6">Tetratricopeptide repeat protein</fullName>
    </submittedName>
</protein>
<dbReference type="PANTHER" id="PTHR24421">
    <property type="entry name" value="NITRATE/NITRITE SENSOR PROTEIN NARX-RELATED"/>
    <property type="match status" value="1"/>
</dbReference>
<dbReference type="EMBL" id="JAWHTF010000004">
    <property type="protein sequence ID" value="MDU8886329.1"/>
    <property type="molecule type" value="Genomic_DNA"/>
</dbReference>
<dbReference type="Gene3D" id="3.30.565.10">
    <property type="entry name" value="Histidine kinase-like ATPase, C-terminal domain"/>
    <property type="match status" value="1"/>
</dbReference>
<keyword evidence="3" id="KW-0902">Two-component regulatory system</keyword>
<keyword evidence="5" id="KW-0472">Membrane</keyword>
<dbReference type="InterPro" id="IPR019734">
    <property type="entry name" value="TPR_rpt"/>
</dbReference>
<evidence type="ECO:0000256" key="4">
    <source>
        <dbReference type="PROSITE-ProRule" id="PRU00339"/>
    </source>
</evidence>
<keyword evidence="2" id="KW-0418">Kinase</keyword>
<reference evidence="6 7" key="1">
    <citation type="submission" date="2023-10" db="EMBL/GenBank/DDBJ databases">
        <title>Marimonas sp. nov. isolated from tidal mud flat.</title>
        <authorList>
            <person name="Jaincy N.J."/>
            <person name="Srinivasan S."/>
            <person name="Lee S.-S."/>
        </authorList>
    </citation>
    <scope>NUCLEOTIDE SEQUENCE [LARGE SCALE GENOMIC DNA]</scope>
    <source>
        <strain evidence="6 7">MJ-SS3</strain>
    </source>
</reference>
<evidence type="ECO:0000256" key="1">
    <source>
        <dbReference type="ARBA" id="ARBA00022679"/>
    </source>
</evidence>
<gene>
    <name evidence="6" type="ORF">RXV94_09170</name>
</gene>
<evidence type="ECO:0000256" key="5">
    <source>
        <dbReference type="SAM" id="Phobius"/>
    </source>
</evidence>
<dbReference type="SMART" id="SM00028">
    <property type="entry name" value="TPR"/>
    <property type="match status" value="3"/>
</dbReference>
<dbReference type="InterPro" id="IPR050482">
    <property type="entry name" value="Sensor_HK_TwoCompSys"/>
</dbReference>
<dbReference type="RefSeq" id="WP_316662328.1">
    <property type="nucleotide sequence ID" value="NZ_JAWHTF010000004.1"/>
</dbReference>
<dbReference type="Gene3D" id="1.25.40.10">
    <property type="entry name" value="Tetratricopeptide repeat domain"/>
    <property type="match status" value="2"/>
</dbReference>
<keyword evidence="5" id="KW-0812">Transmembrane</keyword>
<evidence type="ECO:0000256" key="2">
    <source>
        <dbReference type="ARBA" id="ARBA00022777"/>
    </source>
</evidence>
<evidence type="ECO:0000313" key="6">
    <source>
        <dbReference type="EMBL" id="MDU8886329.1"/>
    </source>
</evidence>
<dbReference type="Proteomes" id="UP001268651">
    <property type="component" value="Unassembled WGS sequence"/>
</dbReference>
<keyword evidence="4" id="KW-0802">TPR repeat</keyword>
<organism evidence="6 7">
    <name type="scientific">Gilvirhabdus luticola</name>
    <dbReference type="NCBI Taxonomy" id="3079858"/>
    <lineage>
        <taxon>Bacteria</taxon>
        <taxon>Pseudomonadati</taxon>
        <taxon>Bacteroidota</taxon>
        <taxon>Flavobacteriia</taxon>
        <taxon>Flavobacteriales</taxon>
        <taxon>Flavobacteriaceae</taxon>
        <taxon>Gilvirhabdus</taxon>
    </lineage>
</organism>
<dbReference type="SUPFAM" id="SSF48452">
    <property type="entry name" value="TPR-like"/>
    <property type="match status" value="1"/>
</dbReference>
<dbReference type="PANTHER" id="PTHR24421:SF60">
    <property type="entry name" value="SENSOR HISTIDINE KINASE COMP"/>
    <property type="match status" value="1"/>
</dbReference>
<dbReference type="InterPro" id="IPR011990">
    <property type="entry name" value="TPR-like_helical_dom_sf"/>
</dbReference>
<dbReference type="SUPFAM" id="SSF55874">
    <property type="entry name" value="ATPase domain of HSP90 chaperone/DNA topoisomerase II/histidine kinase"/>
    <property type="match status" value="1"/>
</dbReference>
<evidence type="ECO:0000256" key="3">
    <source>
        <dbReference type="ARBA" id="ARBA00023012"/>
    </source>
</evidence>
<feature type="repeat" description="TPR" evidence="4">
    <location>
        <begin position="97"/>
        <end position="130"/>
    </location>
</feature>